<dbReference type="PROSITE" id="PS51186">
    <property type="entry name" value="GNAT"/>
    <property type="match status" value="1"/>
</dbReference>
<name>A0A096CH50_9BACT</name>
<dbReference type="PANTHER" id="PTHR40599:SF1">
    <property type="entry name" value="[CITRATE [PRO-3S]-LYASE] LIGASE"/>
    <property type="match status" value="1"/>
</dbReference>
<dbReference type="Pfam" id="PF08218">
    <property type="entry name" value="Citrate_ly_lig"/>
    <property type="match status" value="1"/>
</dbReference>
<dbReference type="Gene3D" id="3.40.50.620">
    <property type="entry name" value="HUPs"/>
    <property type="match status" value="1"/>
</dbReference>
<dbReference type="Proteomes" id="UP000029525">
    <property type="component" value="Unassembled WGS sequence"/>
</dbReference>
<dbReference type="Pfam" id="PF01874">
    <property type="entry name" value="CitG"/>
    <property type="match status" value="1"/>
</dbReference>
<dbReference type="InterPro" id="IPR005216">
    <property type="entry name" value="Citrate_lyase_ligase"/>
</dbReference>
<organism evidence="4 5">
    <name type="scientific">Prevotella bivia DNF00320</name>
    <dbReference type="NCBI Taxonomy" id="1401068"/>
    <lineage>
        <taxon>Bacteria</taxon>
        <taxon>Pseudomonadati</taxon>
        <taxon>Bacteroidota</taxon>
        <taxon>Bacteroidia</taxon>
        <taxon>Bacteroidales</taxon>
        <taxon>Prevotellaceae</taxon>
        <taxon>Prevotella</taxon>
    </lineage>
</organism>
<gene>
    <name evidence="4" type="ORF">HMPREF0647_06120</name>
</gene>
<dbReference type="GO" id="GO:0046917">
    <property type="term" value="F:triphosphoribosyl-dephospho-CoA synthase activity"/>
    <property type="evidence" value="ECO:0007669"/>
    <property type="project" value="InterPro"/>
</dbReference>
<dbReference type="EMBL" id="JRNQ01000033">
    <property type="protein sequence ID" value="KGF44619.1"/>
    <property type="molecule type" value="Genomic_DNA"/>
</dbReference>
<proteinExistence type="predicted"/>
<comment type="caution">
    <text evidence="4">The sequence shown here is derived from an EMBL/GenBank/DDBJ whole genome shotgun (WGS) entry which is preliminary data.</text>
</comment>
<dbReference type="InterPro" id="IPR000182">
    <property type="entry name" value="GNAT_dom"/>
</dbReference>
<dbReference type="InterPro" id="IPR014729">
    <property type="entry name" value="Rossmann-like_a/b/a_fold"/>
</dbReference>
<dbReference type="Gene3D" id="1.10.4200.10">
    <property type="entry name" value="Triphosphoribosyl-dephospho-CoA protein"/>
    <property type="match status" value="2"/>
</dbReference>
<dbReference type="InterPro" id="IPR002736">
    <property type="entry name" value="CitG"/>
</dbReference>
<dbReference type="InterPro" id="IPR013166">
    <property type="entry name" value="Citrate_lyase_ligase_C"/>
</dbReference>
<dbReference type="InterPro" id="IPR016181">
    <property type="entry name" value="Acyl_CoA_acyltransferase"/>
</dbReference>
<dbReference type="AlphaFoldDB" id="A0A096CH50"/>
<feature type="domain" description="N-acetyltransferase" evidence="3">
    <location>
        <begin position="5"/>
        <end position="139"/>
    </location>
</feature>
<evidence type="ECO:0000313" key="4">
    <source>
        <dbReference type="EMBL" id="KGF44619.1"/>
    </source>
</evidence>
<dbReference type="GO" id="GO:0016829">
    <property type="term" value="F:lyase activity"/>
    <property type="evidence" value="ECO:0007669"/>
    <property type="project" value="UniProtKB-KW"/>
</dbReference>
<keyword evidence="4" id="KW-0436">Ligase</keyword>
<dbReference type="GO" id="GO:0008771">
    <property type="term" value="F:[citrate (pro-3S)-lyase] ligase activity"/>
    <property type="evidence" value="ECO:0007669"/>
    <property type="project" value="InterPro"/>
</dbReference>
<dbReference type="RefSeq" id="WP_036867074.1">
    <property type="nucleotide sequence ID" value="NZ_JRNQ01000033.1"/>
</dbReference>
<evidence type="ECO:0000256" key="1">
    <source>
        <dbReference type="ARBA" id="ARBA00022741"/>
    </source>
</evidence>
<dbReference type="SMART" id="SM00764">
    <property type="entry name" value="Citrate_ly_lig"/>
    <property type="match status" value="1"/>
</dbReference>
<dbReference type="GO" id="GO:0005524">
    <property type="term" value="F:ATP binding"/>
    <property type="evidence" value="ECO:0007669"/>
    <property type="project" value="UniProtKB-KW"/>
</dbReference>
<accession>A0A096CH50</accession>
<dbReference type="SUPFAM" id="SSF55729">
    <property type="entry name" value="Acyl-CoA N-acyltransferases (Nat)"/>
    <property type="match status" value="1"/>
</dbReference>
<keyword evidence="4" id="KW-0456">Lyase</keyword>
<dbReference type="NCBIfam" id="TIGR00125">
    <property type="entry name" value="cyt_tran_rel"/>
    <property type="match status" value="1"/>
</dbReference>
<evidence type="ECO:0000256" key="2">
    <source>
        <dbReference type="ARBA" id="ARBA00022840"/>
    </source>
</evidence>
<dbReference type="PANTHER" id="PTHR40599">
    <property type="entry name" value="[CITRATE [PRO-3S]-LYASE] LIGASE"/>
    <property type="match status" value="1"/>
</dbReference>
<protein>
    <submittedName>
        <fullName evidence="4">[citrate (Pro-3S)-lyase] ligase</fullName>
    </submittedName>
</protein>
<evidence type="ECO:0000313" key="5">
    <source>
        <dbReference type="Proteomes" id="UP000029525"/>
    </source>
</evidence>
<dbReference type="Gene3D" id="3.40.630.30">
    <property type="match status" value="1"/>
</dbReference>
<keyword evidence="1" id="KW-0547">Nucleotide-binding</keyword>
<sequence>MFGEYEIRELPLSLKPIRQKVESFLADNALRLEDVDVYAAVFANGGEEILAGGGLCGNTIKCVAVDETLRGTGMGAKLISHLVCLASTKGCSSIKVFTKPDNVSIFSSLGFQTLATAPQAIFMENGGHINDYCKDLKRLYDIIEKEAIPTDGNNTDLKNDCKSSVSSCHTKKRGIIVMNANPFTRGHRYLVEQAAKEVAHLFVMVVREDKSLFAYEERKAMVTAGCTDLQNVTVCDGSRYVISSDTFPTYFLKRIDDATDTQIQLDLNLFADHIAPALNISVRFVGSEPTDSLTRRYNQLMHKILPTKGIEVREIERLQMDHTTYEHSTENTDSVVSASKLRKNLSERKFLTAADIAYPTTIPYIIAELAEKALHDELETTPKPGLVDCKDNGAHHDMDFLLMDKSIKALRPYFVCLAQSGFQTDLPSYDEIRRIGVKAETAMFHATHGVNTYKGALFAIGLTIVSAAHVYYEKKVIDIELLRHNISTLARQFPKTKGTHGEMVVSHYHVTGAREHACEAFPQLFAQWLPFFGNCATDPYRFHKTLLFIMSSLNDTNVFYRGGEEAVKETKERSGILLKNFTLDGLEAMNRWMIQENISPGGSADMLSLTAFIHSLQY</sequence>
<dbReference type="SUPFAM" id="SSF52374">
    <property type="entry name" value="Nucleotidylyl transferase"/>
    <property type="match status" value="1"/>
</dbReference>
<dbReference type="GO" id="GO:0016747">
    <property type="term" value="F:acyltransferase activity, transferring groups other than amino-acyl groups"/>
    <property type="evidence" value="ECO:0007669"/>
    <property type="project" value="InterPro"/>
</dbReference>
<keyword evidence="2" id="KW-0067">ATP-binding</keyword>
<dbReference type="OrthoDB" id="9779753at2"/>
<reference evidence="4 5" key="1">
    <citation type="submission" date="2014-07" db="EMBL/GenBank/DDBJ databases">
        <authorList>
            <person name="McCorrison J."/>
            <person name="Sanka R."/>
            <person name="Torralba M."/>
            <person name="Gillis M."/>
            <person name="Haft D.H."/>
            <person name="Methe B."/>
            <person name="Sutton G."/>
            <person name="Nelson K.E."/>
        </authorList>
    </citation>
    <scope>NUCLEOTIDE SEQUENCE [LARGE SCALE GENOMIC DNA]</scope>
    <source>
        <strain evidence="4 5">DNF00320</strain>
    </source>
</reference>
<evidence type="ECO:0000259" key="3">
    <source>
        <dbReference type="PROSITE" id="PS51186"/>
    </source>
</evidence>
<dbReference type="InterPro" id="IPR004821">
    <property type="entry name" value="Cyt_trans-like"/>
</dbReference>